<dbReference type="OrthoDB" id="7295299at2"/>
<reference evidence="2" key="1">
    <citation type="submission" date="2017-02" db="EMBL/GenBank/DDBJ databases">
        <authorList>
            <person name="Varghese N."/>
            <person name="Submissions S."/>
        </authorList>
    </citation>
    <scope>NUCLEOTIDE SEQUENCE [LARGE SCALE GENOMIC DNA]</scope>
    <source>
        <strain evidence="2">DSM 22224</strain>
    </source>
</reference>
<keyword evidence="2" id="KW-1185">Reference proteome</keyword>
<evidence type="ECO:0000313" key="1">
    <source>
        <dbReference type="EMBL" id="SKA31060.1"/>
    </source>
</evidence>
<proteinExistence type="predicted"/>
<name>A0A1T4SRY4_9BACT</name>
<protein>
    <submittedName>
        <fullName evidence="1">Uncharacterized protein</fullName>
    </submittedName>
</protein>
<dbReference type="RefSeq" id="WP_143313013.1">
    <property type="nucleotide sequence ID" value="NZ_FUWZ01000003.1"/>
</dbReference>
<evidence type="ECO:0000313" key="2">
    <source>
        <dbReference type="Proteomes" id="UP000190367"/>
    </source>
</evidence>
<dbReference type="AlphaFoldDB" id="A0A1T4SRY4"/>
<accession>A0A1T4SRY4</accession>
<dbReference type="Proteomes" id="UP000190367">
    <property type="component" value="Unassembled WGS sequence"/>
</dbReference>
<gene>
    <name evidence="1" type="ORF">SAMN04488128_103402</name>
</gene>
<dbReference type="EMBL" id="FUWZ01000003">
    <property type="protein sequence ID" value="SKA31060.1"/>
    <property type="molecule type" value="Genomic_DNA"/>
</dbReference>
<sequence>MIFLSAQPDEFYFSWQLELQLFNFSRLGIQKENIHVLIGYQPVTGLSATFQALIRAQDQRACFFCYPDNRTDAAYPSSIRPHIIRQHLETLPQLQQEAIFYHDADIIFREQPDWEQLLPGDTWYVADTRYYTSTQFIRDRAGQAIFSGMCRLAGIGEQQAMAGDDHCGGAQYLLKNTTPLFWEKVEAHSAAIYGYLREENDRQAEQLLSKGEKKSTWKGFDPWFADMWALYWNALTDNRTVRISDELDFCWATSPIGDWETKKILHYTGRVAPGDRRYFRKVNFYRFPPWFDKGIRKITPDNCSYPLLQLIAAYITQKERISLSDTLLLVPVTDHGPDSFANLLTFLHYIDYYLDTTIIVAEVGDTAAIDISLLPSSCKHVLLNNNTVAPQHAAIANHLLRQYHTPVMALCDPNVIPDIASMADACHQVASGAADVAFPHNGHLLQADSVFSYLFDHFSDPQLLLTHQGKFISTTQRYAGGCLFLNRDKWLAAGGENEYISHARLAAQERLKRFGLLEYRISHSDTPCFHLAPGATIENKTRVADLELCLYTSNLRRPVLEQYIQSWPWYYFSQQTPAYDFNH</sequence>
<dbReference type="STRING" id="634771.SAMN04488128_103402"/>
<organism evidence="1 2">
    <name type="scientific">Chitinophaga eiseniae</name>
    <dbReference type="NCBI Taxonomy" id="634771"/>
    <lineage>
        <taxon>Bacteria</taxon>
        <taxon>Pseudomonadati</taxon>
        <taxon>Bacteroidota</taxon>
        <taxon>Chitinophagia</taxon>
        <taxon>Chitinophagales</taxon>
        <taxon>Chitinophagaceae</taxon>
        <taxon>Chitinophaga</taxon>
    </lineage>
</organism>